<dbReference type="AlphaFoldDB" id="A0A2U3LIX1"/>
<organism evidence="1 2">
    <name type="scientific">Candidatus Desulfosporosinus infrequens</name>
    <dbReference type="NCBI Taxonomy" id="2043169"/>
    <lineage>
        <taxon>Bacteria</taxon>
        <taxon>Bacillati</taxon>
        <taxon>Bacillota</taxon>
        <taxon>Clostridia</taxon>
        <taxon>Eubacteriales</taxon>
        <taxon>Desulfitobacteriaceae</taxon>
        <taxon>Desulfosporosinus</taxon>
    </lineage>
</organism>
<sequence length="39" mass="4413">MDYGSTEGSGNPSSFLRIQNLLNNQLFRYGLEFSLASRE</sequence>
<dbReference type="Proteomes" id="UP000238916">
    <property type="component" value="Unassembled WGS sequence"/>
</dbReference>
<evidence type="ECO:0000313" key="1">
    <source>
        <dbReference type="EMBL" id="SPF51863.1"/>
    </source>
</evidence>
<dbReference type="EMBL" id="OMOF01000490">
    <property type="protein sequence ID" value="SPF51863.1"/>
    <property type="molecule type" value="Genomic_DNA"/>
</dbReference>
<name>A0A2U3LIX1_9FIRM</name>
<protein>
    <submittedName>
        <fullName evidence="1">Uncharacterized protein</fullName>
    </submittedName>
</protein>
<accession>A0A2U3LIX1</accession>
<reference evidence="2" key="1">
    <citation type="submission" date="2018-02" db="EMBL/GenBank/DDBJ databases">
        <authorList>
            <person name="Hausmann B."/>
        </authorList>
    </citation>
    <scope>NUCLEOTIDE SEQUENCE [LARGE SCALE GENOMIC DNA]</scope>
    <source>
        <strain evidence="2">Peat soil MAG SbF1</strain>
    </source>
</reference>
<gene>
    <name evidence="1" type="ORF">SBF1_540003</name>
</gene>
<proteinExistence type="predicted"/>
<evidence type="ECO:0000313" key="2">
    <source>
        <dbReference type="Proteomes" id="UP000238916"/>
    </source>
</evidence>